<feature type="compositionally biased region" description="Acidic residues" evidence="1">
    <location>
        <begin position="134"/>
        <end position="144"/>
    </location>
</feature>
<feature type="region of interest" description="Disordered" evidence="1">
    <location>
        <begin position="133"/>
        <end position="152"/>
    </location>
</feature>
<evidence type="ECO:0000313" key="3">
    <source>
        <dbReference type="Proteomes" id="UP001141552"/>
    </source>
</evidence>
<feature type="region of interest" description="Disordered" evidence="1">
    <location>
        <begin position="164"/>
        <end position="188"/>
    </location>
</feature>
<protein>
    <submittedName>
        <fullName evidence="2">Uncharacterized protein</fullName>
    </submittedName>
</protein>
<dbReference type="AlphaFoldDB" id="A0A9Q0JFI7"/>
<feature type="non-terminal residue" evidence="2">
    <location>
        <position position="1"/>
    </location>
</feature>
<sequence>YGMGSDLKPILNPSGPFSPKKKRSRSKKKNSDPAPARTTPAGPQTLKIWDTPIDFQELSSFFRARRCRAGGETKEGGRVVQRIVAVLNRFSGILEQASRIKSPRIKTLFFPSDVSGYYCLPDLILEALPHLVPEEDGSTDDDDDKSNNSTPDLILEDLPLLILEDGSTDDDDDKGDNSTEEEEEGSGFIKYTRSDVPPYFASLPTADAISYSSPCPLPPPNIPCGMPEGPSAPVNVYSPEEMDGWDFWGFPVRDTNLKQFAKIENFNSRMPCDNVFCSFLEKSRPKIREYCRLYSGCCFERITMPPPEELLPVGRILTLLPVSDLIPKKIYEPHLLSVYNCAEAGVELYNERMGQKLVLLAVTNANYLNIRPPAYYIKLMAYDLVTDLIWTCTTEVWYYPRGPFEYVVKSFHREELADAYACPYIPVPPCLMAPMIQVAEYALQFYNKKMRKHVKFSKVSAAFSDAATGRKLVIILTGVDEQESHITYLTEVFLHHGYLNCEVLRFVDLPPNQELDLKFGLYAAKERVSVLNDPHHSEIIKNAAEFALDCYQKEVKDERLELVKVTDAFFHLSWGDTYEITFECKFKVESEDDGKYAKYLFPAVATVIHVQPDDVESIDDLFKLVMFLRGNLKEVV</sequence>
<proteinExistence type="predicted"/>
<feature type="compositionally biased region" description="Basic residues" evidence="1">
    <location>
        <begin position="19"/>
        <end position="28"/>
    </location>
</feature>
<accession>A0A9Q0JFI7</accession>
<evidence type="ECO:0000313" key="2">
    <source>
        <dbReference type="EMBL" id="KAJ4838770.1"/>
    </source>
</evidence>
<dbReference type="EMBL" id="JAKUCV010003479">
    <property type="protein sequence ID" value="KAJ4838770.1"/>
    <property type="molecule type" value="Genomic_DNA"/>
</dbReference>
<dbReference type="Proteomes" id="UP001141552">
    <property type="component" value="Unassembled WGS sequence"/>
</dbReference>
<comment type="caution">
    <text evidence="2">The sequence shown here is derived from an EMBL/GenBank/DDBJ whole genome shotgun (WGS) entry which is preliminary data.</text>
</comment>
<reference evidence="2" key="2">
    <citation type="journal article" date="2023" name="Plants (Basel)">
        <title>Annotation of the Turnera subulata (Passifloraceae) Draft Genome Reveals the S-Locus Evolved after the Divergence of Turneroideae from Passifloroideae in a Stepwise Manner.</title>
        <authorList>
            <person name="Henning P.M."/>
            <person name="Roalson E.H."/>
            <person name="Mir W."/>
            <person name="McCubbin A.G."/>
            <person name="Shore J.S."/>
        </authorList>
    </citation>
    <scope>NUCLEOTIDE SEQUENCE</scope>
    <source>
        <strain evidence="2">F60SS</strain>
    </source>
</reference>
<feature type="region of interest" description="Disordered" evidence="1">
    <location>
        <begin position="1"/>
        <end position="46"/>
    </location>
</feature>
<evidence type="ECO:0000256" key="1">
    <source>
        <dbReference type="SAM" id="MobiDB-lite"/>
    </source>
</evidence>
<gene>
    <name evidence="2" type="ORF">Tsubulata_031845</name>
</gene>
<feature type="compositionally biased region" description="Acidic residues" evidence="1">
    <location>
        <begin position="166"/>
        <end position="185"/>
    </location>
</feature>
<organism evidence="2 3">
    <name type="scientific">Turnera subulata</name>
    <dbReference type="NCBI Taxonomy" id="218843"/>
    <lineage>
        <taxon>Eukaryota</taxon>
        <taxon>Viridiplantae</taxon>
        <taxon>Streptophyta</taxon>
        <taxon>Embryophyta</taxon>
        <taxon>Tracheophyta</taxon>
        <taxon>Spermatophyta</taxon>
        <taxon>Magnoliopsida</taxon>
        <taxon>eudicotyledons</taxon>
        <taxon>Gunneridae</taxon>
        <taxon>Pentapetalae</taxon>
        <taxon>rosids</taxon>
        <taxon>fabids</taxon>
        <taxon>Malpighiales</taxon>
        <taxon>Passifloraceae</taxon>
        <taxon>Turnera</taxon>
    </lineage>
</organism>
<keyword evidence="3" id="KW-1185">Reference proteome</keyword>
<reference evidence="2" key="1">
    <citation type="submission" date="2022-02" db="EMBL/GenBank/DDBJ databases">
        <authorList>
            <person name="Henning P.M."/>
            <person name="McCubbin A.G."/>
            <person name="Shore J.S."/>
        </authorList>
    </citation>
    <scope>NUCLEOTIDE SEQUENCE</scope>
    <source>
        <strain evidence="2">F60SS</strain>
        <tissue evidence="2">Leaves</tissue>
    </source>
</reference>
<name>A0A9Q0JFI7_9ROSI</name>